<evidence type="ECO:0000313" key="2">
    <source>
        <dbReference type="Proteomes" id="UP000239425"/>
    </source>
</evidence>
<gene>
    <name evidence="1" type="ORF">HCUR_00594</name>
</gene>
<protein>
    <submittedName>
        <fullName evidence="1">Uncharacterized protein</fullName>
    </submittedName>
</protein>
<keyword evidence="2" id="KW-1185">Reference proteome</keyword>
<dbReference type="EMBL" id="PHHC01000079">
    <property type="protein sequence ID" value="PPE04059.1"/>
    <property type="molecule type" value="Genomic_DNA"/>
</dbReference>
<name>A0A2S5R9Q3_9PROT</name>
<accession>A0A2S5R9Q3</accession>
<reference evidence="1 2" key="1">
    <citation type="submission" date="2017-11" db="EMBL/GenBank/DDBJ databases">
        <title>Comparative genomic analysis of Holospora spp., intranuclear symbionts of paramecia.</title>
        <authorList>
            <person name="Garushyants S.K."/>
            <person name="Beliavskaya A."/>
            <person name="Malko D.B."/>
            <person name="Logacheva M.D."/>
            <person name="Rautian M.S."/>
            <person name="Gelfand M.S."/>
        </authorList>
    </citation>
    <scope>NUCLEOTIDE SEQUENCE [LARGE SCALE GENOMIC DNA]</scope>
    <source>
        <strain evidence="2">02AZ16</strain>
    </source>
</reference>
<evidence type="ECO:0000313" key="1">
    <source>
        <dbReference type="EMBL" id="PPE04059.1"/>
    </source>
</evidence>
<proteinExistence type="predicted"/>
<dbReference type="Proteomes" id="UP000239425">
    <property type="component" value="Unassembled WGS sequence"/>
</dbReference>
<sequence>MYKGEKIKIVEKLIYKKKILYLTGISIISGFINKSYSAFSDDLLPPLSCKDILFRAMPLSLDKDGDRIFGLCYTLCMHNNVLKDKLAQTVEVQERQSLVESMTCIEKLIQVAIIAFRAHYFVFGPMKFRQFICEKQLSGQKE</sequence>
<dbReference type="RefSeq" id="WP_207760887.1">
    <property type="nucleotide sequence ID" value="NZ_PHHC01000079.1"/>
</dbReference>
<comment type="caution">
    <text evidence="1">The sequence shown here is derived from an EMBL/GenBank/DDBJ whole genome shotgun (WGS) entry which is preliminary data.</text>
</comment>
<organism evidence="1 2">
    <name type="scientific">Holospora curviuscula</name>
    <dbReference type="NCBI Taxonomy" id="1082868"/>
    <lineage>
        <taxon>Bacteria</taxon>
        <taxon>Pseudomonadati</taxon>
        <taxon>Pseudomonadota</taxon>
        <taxon>Alphaproteobacteria</taxon>
        <taxon>Holosporales</taxon>
        <taxon>Holosporaceae</taxon>
        <taxon>Holospora</taxon>
    </lineage>
</organism>
<dbReference type="AlphaFoldDB" id="A0A2S5R9Q3"/>